<reference evidence="1 2" key="1">
    <citation type="submission" date="2019-01" db="EMBL/GenBank/DDBJ databases">
        <authorList>
            <person name="Ferrante I. M."/>
        </authorList>
    </citation>
    <scope>NUCLEOTIDE SEQUENCE [LARGE SCALE GENOMIC DNA]</scope>
    <source>
        <strain evidence="1 2">B856</strain>
    </source>
</reference>
<dbReference type="AlphaFoldDB" id="A0A448Z5K9"/>
<evidence type="ECO:0000313" key="2">
    <source>
        <dbReference type="Proteomes" id="UP000291116"/>
    </source>
</evidence>
<keyword evidence="2" id="KW-1185">Reference proteome</keyword>
<gene>
    <name evidence="1" type="ORF">PSNMU_V1.4_AUG-EV-PASAV3_0041000</name>
</gene>
<dbReference type="EMBL" id="CAACVS010000120">
    <property type="protein sequence ID" value="VEU37302.1"/>
    <property type="molecule type" value="Genomic_DNA"/>
</dbReference>
<dbReference type="Proteomes" id="UP000291116">
    <property type="component" value="Unassembled WGS sequence"/>
</dbReference>
<proteinExistence type="predicted"/>
<dbReference type="OrthoDB" id="47586at2759"/>
<organism evidence="1 2">
    <name type="scientific">Pseudo-nitzschia multistriata</name>
    <dbReference type="NCBI Taxonomy" id="183589"/>
    <lineage>
        <taxon>Eukaryota</taxon>
        <taxon>Sar</taxon>
        <taxon>Stramenopiles</taxon>
        <taxon>Ochrophyta</taxon>
        <taxon>Bacillariophyta</taxon>
        <taxon>Bacillariophyceae</taxon>
        <taxon>Bacillariophycidae</taxon>
        <taxon>Bacillariales</taxon>
        <taxon>Bacillariaceae</taxon>
        <taxon>Pseudo-nitzschia</taxon>
    </lineage>
</organism>
<protein>
    <submittedName>
        <fullName evidence="1">Uncharacterized protein</fullName>
    </submittedName>
</protein>
<accession>A0A448Z5K9</accession>
<sequence length="157" mass="17546">MHGLPTMPIATATSSTVACIFGLCQEFFAKLVLEVFGAGGAVWGFSEVCGFRTESVESTRFWRKLSLATAVVFGVRWSQQLRRAWTLCTKARTRSDRSSDINDNDDTNILLRETSPIAIQFNTQVYNTSKEHQDFLMKEEFSDESTALSSFSRSPPA</sequence>
<evidence type="ECO:0000313" key="1">
    <source>
        <dbReference type="EMBL" id="VEU37302.1"/>
    </source>
</evidence>
<name>A0A448Z5K9_9STRA</name>